<keyword evidence="4" id="KW-0658">Purine biosynthesis</keyword>
<dbReference type="Proteomes" id="UP001596289">
    <property type="component" value="Unassembled WGS sequence"/>
</dbReference>
<dbReference type="InterPro" id="IPR016185">
    <property type="entry name" value="PreATP-grasp_dom_sf"/>
</dbReference>
<keyword evidence="11" id="KW-1185">Reference proteome</keyword>
<dbReference type="InterPro" id="IPR013815">
    <property type="entry name" value="ATP_grasp_subdomain_1"/>
</dbReference>
<evidence type="ECO:0000256" key="7">
    <source>
        <dbReference type="ARBA" id="ARBA00025704"/>
    </source>
</evidence>
<evidence type="ECO:0000256" key="3">
    <source>
        <dbReference type="ARBA" id="ARBA00022741"/>
    </source>
</evidence>
<dbReference type="EMBL" id="JBHSSL010000034">
    <property type="protein sequence ID" value="MFC6170129.1"/>
    <property type="molecule type" value="Genomic_DNA"/>
</dbReference>
<comment type="cofactor">
    <cofactor evidence="2">
        <name>Mg(2+)</name>
        <dbReference type="ChEBI" id="CHEBI:18420"/>
    </cofactor>
</comment>
<dbReference type="Gene3D" id="3.40.50.20">
    <property type="match status" value="1"/>
</dbReference>
<evidence type="ECO:0000313" key="10">
    <source>
        <dbReference type="EMBL" id="MFC6170129.1"/>
    </source>
</evidence>
<keyword evidence="5 8" id="KW-0067">ATP-binding</keyword>
<evidence type="ECO:0000256" key="4">
    <source>
        <dbReference type="ARBA" id="ARBA00022755"/>
    </source>
</evidence>
<dbReference type="PANTHER" id="PTHR11609">
    <property type="entry name" value="PURINE BIOSYNTHESIS PROTEIN 6/7, PUR6/7"/>
    <property type="match status" value="1"/>
</dbReference>
<name>A0ABW1REA7_9LACO</name>
<proteinExistence type="predicted"/>
<comment type="cofactor">
    <cofactor evidence="1">
        <name>Mn(2+)</name>
        <dbReference type="ChEBI" id="CHEBI:29035"/>
    </cofactor>
</comment>
<dbReference type="PANTHER" id="PTHR11609:SF5">
    <property type="entry name" value="PHOSPHORIBOSYLAMINOIMIDAZOLE CARBOXYLASE"/>
    <property type="match status" value="1"/>
</dbReference>
<gene>
    <name evidence="10" type="ORF">ACFQGP_05990</name>
</gene>
<dbReference type="Pfam" id="PF22660">
    <property type="entry name" value="RS_preATP-grasp-like"/>
    <property type="match status" value="1"/>
</dbReference>
<sequence>MTAVIYPDSMIGIIGGDANSKLLALAAKKLGFRVGILTDTLDSPAAGVADVTEMGALNSVTNLQKLAQFCDVMTYQYENIDTNVLEQLNAVNFPQGTDILSITQDRQLEKVFFESHNLNIAPYATIVDINDIYDAVGSIGYPCVLKPIQKSYGKQFQHIIYGEGDIAACEEYLTSGTYILESWVPYESELTIMVAKDSDKNLAYMPVVEDVIIDQKLFETIVPARIKPAVMAEVQRIAELIGQTLDYVGVFGVEFFLTASDTLYVKRLVPGPHTAGNIFNEATNVSQYELHLRTLCHWPLPKIELVSPAVSVTIPKRLITDTFTQVLIKPDWYFYYYLDNAQEADDRAGHVTILTSDTRATLEQIYDTEIWNKPPQHKQIN</sequence>
<evidence type="ECO:0000256" key="1">
    <source>
        <dbReference type="ARBA" id="ARBA00001936"/>
    </source>
</evidence>
<evidence type="ECO:0000256" key="8">
    <source>
        <dbReference type="PROSITE-ProRule" id="PRU00409"/>
    </source>
</evidence>
<dbReference type="SUPFAM" id="SSF52440">
    <property type="entry name" value="PreATP-grasp domain"/>
    <property type="match status" value="1"/>
</dbReference>
<organism evidence="10 11">
    <name type="scientific">Loigolactobacillus jiayinensis</name>
    <dbReference type="NCBI Taxonomy" id="2486016"/>
    <lineage>
        <taxon>Bacteria</taxon>
        <taxon>Bacillati</taxon>
        <taxon>Bacillota</taxon>
        <taxon>Bacilli</taxon>
        <taxon>Lactobacillales</taxon>
        <taxon>Lactobacillaceae</taxon>
        <taxon>Loigolactobacillus</taxon>
    </lineage>
</organism>
<dbReference type="Gene3D" id="3.30.1490.20">
    <property type="entry name" value="ATP-grasp fold, A domain"/>
    <property type="match status" value="1"/>
</dbReference>
<dbReference type="PROSITE" id="PS50975">
    <property type="entry name" value="ATP_GRASP"/>
    <property type="match status" value="1"/>
</dbReference>
<keyword evidence="6" id="KW-0464">Manganese</keyword>
<accession>A0ABW1REA7</accession>
<feature type="domain" description="ATP-grasp" evidence="9">
    <location>
        <begin position="110"/>
        <end position="296"/>
    </location>
</feature>
<evidence type="ECO:0000259" key="9">
    <source>
        <dbReference type="PROSITE" id="PS50975"/>
    </source>
</evidence>
<comment type="pathway">
    <text evidence="7">Purine metabolism.</text>
</comment>
<dbReference type="SUPFAM" id="SSF56059">
    <property type="entry name" value="Glutathione synthetase ATP-binding domain-like"/>
    <property type="match status" value="1"/>
</dbReference>
<dbReference type="Gene3D" id="3.30.470.20">
    <property type="entry name" value="ATP-grasp fold, B domain"/>
    <property type="match status" value="1"/>
</dbReference>
<reference evidence="11" key="1">
    <citation type="journal article" date="2019" name="Int. J. Syst. Evol. Microbiol.">
        <title>The Global Catalogue of Microorganisms (GCM) 10K type strain sequencing project: providing services to taxonomists for standard genome sequencing and annotation.</title>
        <authorList>
            <consortium name="The Broad Institute Genomics Platform"/>
            <consortium name="The Broad Institute Genome Sequencing Center for Infectious Disease"/>
            <person name="Wu L."/>
            <person name="Ma J."/>
        </authorList>
    </citation>
    <scope>NUCLEOTIDE SEQUENCE [LARGE SCALE GENOMIC DNA]</scope>
    <source>
        <strain evidence="11">CCM 8904</strain>
    </source>
</reference>
<dbReference type="InterPro" id="IPR011761">
    <property type="entry name" value="ATP-grasp"/>
</dbReference>
<comment type="caution">
    <text evidence="10">The sequence shown here is derived from an EMBL/GenBank/DDBJ whole genome shotgun (WGS) entry which is preliminary data.</text>
</comment>
<dbReference type="Pfam" id="PF02222">
    <property type="entry name" value="ATP-grasp"/>
    <property type="match status" value="1"/>
</dbReference>
<evidence type="ECO:0000313" key="11">
    <source>
        <dbReference type="Proteomes" id="UP001596289"/>
    </source>
</evidence>
<evidence type="ECO:0000256" key="6">
    <source>
        <dbReference type="ARBA" id="ARBA00023211"/>
    </source>
</evidence>
<evidence type="ECO:0000256" key="5">
    <source>
        <dbReference type="ARBA" id="ARBA00022840"/>
    </source>
</evidence>
<dbReference type="InterPro" id="IPR054350">
    <property type="entry name" value="PurT/PurK_preATP-grasp"/>
</dbReference>
<dbReference type="InterPro" id="IPR003135">
    <property type="entry name" value="ATP-grasp_carboxylate-amine"/>
</dbReference>
<keyword evidence="3 8" id="KW-0547">Nucleotide-binding</keyword>
<evidence type="ECO:0000256" key="2">
    <source>
        <dbReference type="ARBA" id="ARBA00001946"/>
    </source>
</evidence>
<protein>
    <submittedName>
        <fullName evidence="10">ATP-grasp domain-containing protein</fullName>
    </submittedName>
</protein>